<sequence>MNQICTLRGHLNSISCIAQFNDSIVTGDDNGWIIWWNLNRRCPLGVWKGHDMVILTIKQIDDNYILTQSKDSEIRIWKLEGGLKSDLPDLKFNDIKYNDDLTELLEKYPMPEYNSIPINSLNYCNVDYLNGVLITPATTDSNNFDIYRVSHQDFGLERLVKNFNPHELYLKSNNIIEEIGNDKRDGFGIMMKIKFINDNYFYIGFESGHVLGFTINYPSAIESAKQSNKVSEKLIINREPKITIDYVNEFHVPNPIISMESFEDGIIVGATQKYVSLHPSGKTINVKNNGIQSIVIKDKAYIGFWNGTVKVYDDQFIQIHKFERSLPNLHNVTTNINSNELEVSTIKLSTLQLFQPTPKNTTSSKSLVLNKRMGSNQLLIIGYNDGKLLVFS</sequence>
<keyword evidence="2" id="KW-1185">Reference proteome</keyword>
<dbReference type="Proteomes" id="UP001152531">
    <property type="component" value="Unassembled WGS sequence"/>
</dbReference>
<dbReference type="EMBL" id="CALSDN010000002">
    <property type="protein sequence ID" value="CAH6719187.1"/>
    <property type="molecule type" value="Genomic_DNA"/>
</dbReference>
<proteinExistence type="predicted"/>
<reference evidence="1" key="1">
    <citation type="submission" date="2022-06" db="EMBL/GenBank/DDBJ databases">
        <authorList>
            <person name="Legras J.-L."/>
            <person name="Devillers H."/>
            <person name="Grondin C."/>
        </authorList>
    </citation>
    <scope>NUCLEOTIDE SEQUENCE</scope>
    <source>
        <strain evidence="1">CLIB 1444</strain>
    </source>
</reference>
<accession>A0ACA9Y2P9</accession>
<evidence type="ECO:0000313" key="2">
    <source>
        <dbReference type="Proteomes" id="UP001152531"/>
    </source>
</evidence>
<evidence type="ECO:0000313" key="1">
    <source>
        <dbReference type="EMBL" id="CAH6719187.1"/>
    </source>
</evidence>
<name>A0ACA9Y2P9_9ASCO</name>
<gene>
    <name evidence="1" type="ORF">CLIB1444_02S02872</name>
</gene>
<protein>
    <submittedName>
        <fullName evidence="1">ASTRA-associated protein 1</fullName>
    </submittedName>
</protein>
<comment type="caution">
    <text evidence="1">The sequence shown here is derived from an EMBL/GenBank/DDBJ whole genome shotgun (WGS) entry which is preliminary data.</text>
</comment>
<organism evidence="1 2">
    <name type="scientific">[Candida] jaroonii</name>
    <dbReference type="NCBI Taxonomy" id="467808"/>
    <lineage>
        <taxon>Eukaryota</taxon>
        <taxon>Fungi</taxon>
        <taxon>Dikarya</taxon>
        <taxon>Ascomycota</taxon>
        <taxon>Saccharomycotina</taxon>
        <taxon>Pichiomycetes</taxon>
        <taxon>Debaryomycetaceae</taxon>
        <taxon>Yamadazyma</taxon>
    </lineage>
</organism>